<gene>
    <name evidence="2" type="ORF">Tco_0773025</name>
</gene>
<reference evidence="2" key="2">
    <citation type="submission" date="2022-01" db="EMBL/GenBank/DDBJ databases">
        <authorList>
            <person name="Yamashiro T."/>
            <person name="Shiraishi A."/>
            <person name="Satake H."/>
            <person name="Nakayama K."/>
        </authorList>
    </citation>
    <scope>NUCLEOTIDE SEQUENCE</scope>
</reference>
<sequence length="114" mass="12464">MVRPQLSAPTIILTFDADNIDFSEPDYDSNRGHRTRLNDIPGLFGSFVPTIFVSFASICIYLSFATVGISTLCDIPDFRGRTEIWTLQVVHGGICYVGIAGLFALYSISVVGVL</sequence>
<evidence type="ECO:0000313" key="2">
    <source>
        <dbReference type="EMBL" id="GJS90389.1"/>
    </source>
</evidence>
<dbReference type="EMBL" id="BQNB010011424">
    <property type="protein sequence ID" value="GJS90389.1"/>
    <property type="molecule type" value="Genomic_DNA"/>
</dbReference>
<name>A0ABQ4ZJQ2_9ASTR</name>
<keyword evidence="1" id="KW-0472">Membrane</keyword>
<organism evidence="2 3">
    <name type="scientific">Tanacetum coccineum</name>
    <dbReference type="NCBI Taxonomy" id="301880"/>
    <lineage>
        <taxon>Eukaryota</taxon>
        <taxon>Viridiplantae</taxon>
        <taxon>Streptophyta</taxon>
        <taxon>Embryophyta</taxon>
        <taxon>Tracheophyta</taxon>
        <taxon>Spermatophyta</taxon>
        <taxon>Magnoliopsida</taxon>
        <taxon>eudicotyledons</taxon>
        <taxon>Gunneridae</taxon>
        <taxon>Pentapetalae</taxon>
        <taxon>asterids</taxon>
        <taxon>campanulids</taxon>
        <taxon>Asterales</taxon>
        <taxon>Asteraceae</taxon>
        <taxon>Asteroideae</taxon>
        <taxon>Anthemideae</taxon>
        <taxon>Anthemidinae</taxon>
        <taxon>Tanacetum</taxon>
    </lineage>
</organism>
<keyword evidence="3" id="KW-1185">Reference proteome</keyword>
<keyword evidence="1" id="KW-0812">Transmembrane</keyword>
<evidence type="ECO:0000256" key="1">
    <source>
        <dbReference type="SAM" id="Phobius"/>
    </source>
</evidence>
<keyword evidence="1" id="KW-1133">Transmembrane helix</keyword>
<protein>
    <submittedName>
        <fullName evidence="2">Uncharacterized protein</fullName>
    </submittedName>
</protein>
<dbReference type="Proteomes" id="UP001151760">
    <property type="component" value="Unassembled WGS sequence"/>
</dbReference>
<feature type="transmembrane region" description="Helical" evidence="1">
    <location>
        <begin position="51"/>
        <end position="73"/>
    </location>
</feature>
<feature type="transmembrane region" description="Helical" evidence="1">
    <location>
        <begin position="85"/>
        <end position="108"/>
    </location>
</feature>
<comment type="caution">
    <text evidence="2">The sequence shown here is derived from an EMBL/GenBank/DDBJ whole genome shotgun (WGS) entry which is preliminary data.</text>
</comment>
<proteinExistence type="predicted"/>
<reference evidence="2" key="1">
    <citation type="journal article" date="2022" name="Int. J. Mol. Sci.">
        <title>Draft Genome of Tanacetum Coccineum: Genomic Comparison of Closely Related Tanacetum-Family Plants.</title>
        <authorList>
            <person name="Yamashiro T."/>
            <person name="Shiraishi A."/>
            <person name="Nakayama K."/>
            <person name="Satake H."/>
        </authorList>
    </citation>
    <scope>NUCLEOTIDE SEQUENCE</scope>
</reference>
<accession>A0ABQ4ZJQ2</accession>
<evidence type="ECO:0000313" key="3">
    <source>
        <dbReference type="Proteomes" id="UP001151760"/>
    </source>
</evidence>